<feature type="region of interest" description="Disordered" evidence="1">
    <location>
        <begin position="355"/>
        <end position="374"/>
    </location>
</feature>
<name>U6GJN4_EIMAC</name>
<keyword evidence="3" id="KW-1185">Reference proteome</keyword>
<feature type="compositionally biased region" description="Polar residues" evidence="1">
    <location>
        <begin position="1"/>
        <end position="11"/>
    </location>
</feature>
<dbReference type="EMBL" id="HG671081">
    <property type="protein sequence ID" value="CDI79782.1"/>
    <property type="molecule type" value="Genomic_DNA"/>
</dbReference>
<feature type="compositionally biased region" description="Polar residues" evidence="1">
    <location>
        <begin position="52"/>
        <end position="74"/>
    </location>
</feature>
<feature type="compositionally biased region" description="Low complexity" evidence="1">
    <location>
        <begin position="140"/>
        <end position="149"/>
    </location>
</feature>
<dbReference type="OMA" id="RERCAYT"/>
<dbReference type="VEuPathDB" id="ToxoDB:EAH_00012330"/>
<evidence type="ECO:0000256" key="1">
    <source>
        <dbReference type="SAM" id="MobiDB-lite"/>
    </source>
</evidence>
<protein>
    <submittedName>
        <fullName evidence="2">Uncharacterized protein</fullName>
    </submittedName>
</protein>
<feature type="compositionally biased region" description="Polar residues" evidence="1">
    <location>
        <begin position="115"/>
        <end position="126"/>
    </location>
</feature>
<evidence type="ECO:0000313" key="2">
    <source>
        <dbReference type="EMBL" id="CDI79782.1"/>
    </source>
</evidence>
<dbReference type="OrthoDB" id="359189at2759"/>
<accession>U6GJN4</accession>
<reference evidence="2" key="1">
    <citation type="submission" date="2013-10" db="EMBL/GenBank/DDBJ databases">
        <title>Genomic analysis of the causative agents of coccidiosis in chickens.</title>
        <authorList>
            <person name="Reid A.J."/>
            <person name="Blake D."/>
            <person name="Billington K."/>
            <person name="Browne H."/>
            <person name="Dunn M."/>
            <person name="Hung S."/>
            <person name="Kawahara F."/>
            <person name="Miranda-Saavedra D."/>
            <person name="Mourier T."/>
            <person name="Nagra H."/>
            <person name="Otto T.D."/>
            <person name="Rawlings N."/>
            <person name="Sanchez A."/>
            <person name="Sanders M."/>
            <person name="Subramaniam C."/>
            <person name="Tay Y."/>
            <person name="Dear P."/>
            <person name="Doerig C."/>
            <person name="Gruber A."/>
            <person name="Parkinson J."/>
            <person name="Shirley M."/>
            <person name="Wan K.L."/>
            <person name="Berriman M."/>
            <person name="Tomley F."/>
            <person name="Pain A."/>
        </authorList>
    </citation>
    <scope>NUCLEOTIDE SEQUENCE [LARGE SCALE GENOMIC DNA]</scope>
    <source>
        <strain evidence="2">Houghton</strain>
    </source>
</reference>
<evidence type="ECO:0000313" key="3">
    <source>
        <dbReference type="Proteomes" id="UP000018050"/>
    </source>
</evidence>
<reference evidence="2" key="2">
    <citation type="submission" date="2013-10" db="EMBL/GenBank/DDBJ databases">
        <authorList>
            <person name="Aslett M."/>
        </authorList>
    </citation>
    <scope>NUCLEOTIDE SEQUENCE [LARGE SCALE GENOMIC DNA]</scope>
    <source>
        <strain evidence="2">Houghton</strain>
    </source>
</reference>
<dbReference type="RefSeq" id="XP_013250163.1">
    <property type="nucleotide sequence ID" value="XM_013394709.1"/>
</dbReference>
<dbReference type="AlphaFoldDB" id="U6GJN4"/>
<feature type="region of interest" description="Disordered" evidence="1">
    <location>
        <begin position="188"/>
        <end position="239"/>
    </location>
</feature>
<feature type="compositionally biased region" description="Acidic residues" evidence="1">
    <location>
        <begin position="215"/>
        <end position="232"/>
    </location>
</feature>
<feature type="region of interest" description="Disordered" evidence="1">
    <location>
        <begin position="1"/>
        <end position="149"/>
    </location>
</feature>
<sequence>MDRCASASSFGSGRCPAAESHVGSSVLVGDSRRVNFTPKTGRAKADGGGSSGTSSQMYELTNASNLRAAQTASAPASEKSRAPAAPRGLTSLHRQAERLAPNSSAGQERRRDNALSFSRVQATGVQGSLGKEPDYWSYTAPSPSSASHHAFSVNSKYDMKSEYIGPAPQSGSAGAGMTGNIERILGTSHSPADKKIVPPDSSLRQAVDAPRDEREFEEQELLQDDAEWEEPGEEKNAEDYGDGVAEALWEKRIPQTSTQNPISSRTPRERCAYTTSDDWAIFALHNQYVRPLRDREWVPGEPCIIRRNSFELPPGAYRYSESACGIPATAFESFVFPNPPRQFLMAARGRTSVNVDFAPPSSHGRKSALRSGPRGRCTQLTQEQLLDLERMLWFDPEPRLERPFRLYADSKTCLKGRLHDIGHIMRSGWLAVPRQEPNTSTTGDPLVLHEELRNRLQLSNYEIEHGAAFGRPLRRNLHRVNHGGRKDTLGDNGKLLVFPCYVHRY</sequence>
<dbReference type="Proteomes" id="UP000018050">
    <property type="component" value="Unassembled WGS sequence"/>
</dbReference>
<dbReference type="GeneID" id="25269303"/>
<proteinExistence type="predicted"/>
<organism evidence="2 3">
    <name type="scientific">Eimeria acervulina</name>
    <name type="common">Coccidian parasite</name>
    <dbReference type="NCBI Taxonomy" id="5801"/>
    <lineage>
        <taxon>Eukaryota</taxon>
        <taxon>Sar</taxon>
        <taxon>Alveolata</taxon>
        <taxon>Apicomplexa</taxon>
        <taxon>Conoidasida</taxon>
        <taxon>Coccidia</taxon>
        <taxon>Eucoccidiorida</taxon>
        <taxon>Eimeriorina</taxon>
        <taxon>Eimeriidae</taxon>
        <taxon>Eimeria</taxon>
    </lineage>
</organism>
<gene>
    <name evidence="2" type="ORF">EAH_00012330</name>
</gene>